<name>A0A6P1NJY5_9PROT</name>
<reference evidence="2 3" key="1">
    <citation type="submission" date="2020-01" db="EMBL/GenBank/DDBJ databases">
        <title>Genome sequencing of strain KACC 21507.</title>
        <authorList>
            <person name="Heo J."/>
            <person name="Kim S.-J."/>
            <person name="Kim J.-S."/>
            <person name="Hong S.-B."/>
            <person name="Kwon S.-W."/>
        </authorList>
    </citation>
    <scope>NUCLEOTIDE SEQUENCE [LARGE SCALE GENOMIC DNA]</scope>
    <source>
        <strain evidence="2 3">KACC 21507</strain>
    </source>
</reference>
<dbReference type="Proteomes" id="UP000463975">
    <property type="component" value="Chromosome"/>
</dbReference>
<feature type="chain" id="PRO_5026912885" evidence="1">
    <location>
        <begin position="23"/>
        <end position="100"/>
    </location>
</feature>
<protein>
    <submittedName>
        <fullName evidence="2">Uncharacterized protein</fullName>
    </submittedName>
</protein>
<evidence type="ECO:0000313" key="3">
    <source>
        <dbReference type="Proteomes" id="UP000463975"/>
    </source>
</evidence>
<evidence type="ECO:0000313" key="2">
    <source>
        <dbReference type="EMBL" id="QHI95992.1"/>
    </source>
</evidence>
<keyword evidence="1" id="KW-0732">Signal</keyword>
<dbReference type="RefSeq" id="WP_160619065.1">
    <property type="nucleotide sequence ID" value="NZ_CP047652.1"/>
</dbReference>
<keyword evidence="3" id="KW-1185">Reference proteome</keyword>
<accession>A0A6P1NJY5</accession>
<feature type="signal peptide" evidence="1">
    <location>
        <begin position="1"/>
        <end position="22"/>
    </location>
</feature>
<dbReference type="EMBL" id="CP047652">
    <property type="protein sequence ID" value="QHI95992.1"/>
    <property type="molecule type" value="Genomic_DNA"/>
</dbReference>
<evidence type="ECO:0000256" key="1">
    <source>
        <dbReference type="SAM" id="SignalP"/>
    </source>
</evidence>
<sequence>MRAIFFLFVLLCLAETSHIGHAKIMPITKDVHTSHEGSLEITSDSKDYCSRLDRALTKKLKLPHGVPVGIVEDVRTLQERGKFLCGQGFVRGALKGLGED</sequence>
<dbReference type="AlphaFoldDB" id="A0A6P1NJY5"/>
<organism evidence="2 3">
    <name type="scientific">Aristophania vespae</name>
    <dbReference type="NCBI Taxonomy" id="2697033"/>
    <lineage>
        <taxon>Bacteria</taxon>
        <taxon>Pseudomonadati</taxon>
        <taxon>Pseudomonadota</taxon>
        <taxon>Alphaproteobacteria</taxon>
        <taxon>Acetobacterales</taxon>
        <taxon>Acetobacteraceae</taxon>
        <taxon>Aristophania</taxon>
    </lineage>
</organism>
<gene>
    <name evidence="2" type="ORF">GT348_06850</name>
</gene>
<dbReference type="KEGG" id="bomb:GT348_06850"/>
<proteinExistence type="predicted"/>